<organism evidence="3 4">
    <name type="scientific">Triparma strigata</name>
    <dbReference type="NCBI Taxonomy" id="1606541"/>
    <lineage>
        <taxon>Eukaryota</taxon>
        <taxon>Sar</taxon>
        <taxon>Stramenopiles</taxon>
        <taxon>Ochrophyta</taxon>
        <taxon>Bolidophyceae</taxon>
        <taxon>Parmales</taxon>
        <taxon>Triparmaceae</taxon>
        <taxon>Triparma</taxon>
    </lineage>
</organism>
<dbReference type="PROSITE" id="PS50848">
    <property type="entry name" value="START"/>
    <property type="match status" value="1"/>
</dbReference>
<dbReference type="GO" id="GO:0008289">
    <property type="term" value="F:lipid binding"/>
    <property type="evidence" value="ECO:0007669"/>
    <property type="project" value="InterPro"/>
</dbReference>
<name>A0A9W6ZL99_9STRA</name>
<evidence type="ECO:0000313" key="4">
    <source>
        <dbReference type="Proteomes" id="UP001165085"/>
    </source>
</evidence>
<evidence type="ECO:0000313" key="3">
    <source>
        <dbReference type="EMBL" id="GMH56684.1"/>
    </source>
</evidence>
<dbReference type="InterPro" id="IPR051213">
    <property type="entry name" value="START_lipid_transfer"/>
</dbReference>
<dbReference type="CDD" id="cd00177">
    <property type="entry name" value="START"/>
    <property type="match status" value="1"/>
</dbReference>
<feature type="compositionally biased region" description="Basic and acidic residues" evidence="1">
    <location>
        <begin position="339"/>
        <end position="351"/>
    </location>
</feature>
<keyword evidence="4" id="KW-1185">Reference proteome</keyword>
<dbReference type="InterPro" id="IPR023393">
    <property type="entry name" value="START-like_dom_sf"/>
</dbReference>
<dbReference type="Gene3D" id="3.30.530.20">
    <property type="match status" value="1"/>
</dbReference>
<dbReference type="PANTHER" id="PTHR19308:SF14">
    <property type="entry name" value="START DOMAIN-CONTAINING PROTEIN"/>
    <property type="match status" value="1"/>
</dbReference>
<dbReference type="GO" id="GO:0005737">
    <property type="term" value="C:cytoplasm"/>
    <property type="evidence" value="ECO:0007669"/>
    <property type="project" value="UniProtKB-ARBA"/>
</dbReference>
<feature type="region of interest" description="Disordered" evidence="1">
    <location>
        <begin position="295"/>
        <end position="351"/>
    </location>
</feature>
<dbReference type="EMBL" id="BRXY01000041">
    <property type="protein sequence ID" value="GMH56684.1"/>
    <property type="molecule type" value="Genomic_DNA"/>
</dbReference>
<dbReference type="PANTHER" id="PTHR19308">
    <property type="entry name" value="PHOSPHATIDYLCHOLINE TRANSFER PROTEIN"/>
    <property type="match status" value="1"/>
</dbReference>
<protein>
    <recommendedName>
        <fullName evidence="2">START domain-containing protein</fullName>
    </recommendedName>
</protein>
<dbReference type="Proteomes" id="UP001165085">
    <property type="component" value="Unassembled WGS sequence"/>
</dbReference>
<feature type="domain" description="START" evidence="2">
    <location>
        <begin position="1"/>
        <end position="255"/>
    </location>
</feature>
<gene>
    <name evidence="3" type="ORF">TrST_g10868</name>
</gene>
<dbReference type="AlphaFoldDB" id="A0A9W6ZL99"/>
<dbReference type="OrthoDB" id="195661at2759"/>
<evidence type="ECO:0000259" key="2">
    <source>
        <dbReference type="PROSITE" id="PS50848"/>
    </source>
</evidence>
<feature type="compositionally biased region" description="Low complexity" evidence="1">
    <location>
        <begin position="306"/>
        <end position="324"/>
    </location>
</feature>
<comment type="caution">
    <text evidence="3">The sequence shown here is derived from an EMBL/GenBank/DDBJ whole genome shotgun (WGS) entry which is preliminary data.</text>
</comment>
<proteinExistence type="predicted"/>
<evidence type="ECO:0000256" key="1">
    <source>
        <dbReference type="SAM" id="MobiDB-lite"/>
    </source>
</evidence>
<reference evidence="4" key="1">
    <citation type="journal article" date="2023" name="Commun. Biol.">
        <title>Genome analysis of Parmales, the sister group of diatoms, reveals the evolutionary specialization of diatoms from phago-mixotrophs to photoautotrophs.</title>
        <authorList>
            <person name="Ban H."/>
            <person name="Sato S."/>
            <person name="Yoshikawa S."/>
            <person name="Yamada K."/>
            <person name="Nakamura Y."/>
            <person name="Ichinomiya M."/>
            <person name="Sato N."/>
            <person name="Blanc-Mathieu R."/>
            <person name="Endo H."/>
            <person name="Kuwata A."/>
            <person name="Ogata H."/>
        </authorList>
    </citation>
    <scope>NUCLEOTIDE SEQUENCE [LARGE SCALE GENOMIC DNA]</scope>
    <source>
        <strain evidence="4">NIES 3701</strain>
    </source>
</reference>
<dbReference type="InterPro" id="IPR002913">
    <property type="entry name" value="START_lipid-bd_dom"/>
</dbReference>
<dbReference type="Pfam" id="PF01852">
    <property type="entry name" value="START"/>
    <property type="match status" value="1"/>
</dbReference>
<accession>A0A9W6ZL99</accession>
<dbReference type="SUPFAM" id="SSF55961">
    <property type="entry name" value="Bet v1-like"/>
    <property type="match status" value="1"/>
</dbReference>
<sequence>MMMQTETFDKLVIEQLPTWEHNRDFDSREEEEDELRYAQMMMPMLNYEDEVYSDFEEGIINDALEDVHFQANDEATWKTIDKNEQFPRMIGKKTATDERVKRVKGSAIIPCSPEKMLAWTFAFNSNYDMSLHHEANGTNSDEYPNVVLNMVNNHHHIVYYAMKVPYPLQPRSFLCRGIWKRTDEDTYVLVYRTPSSTSFGVPPNYPRSTKKVIPSVYEATWLIRRLRNNLCHCTYMVMADIKGNVPAAVLNHGAAGALEKLKRAYQYFEKYNTVEYDEKELREEMKQEEMEFAEGYGMEGGGKDGGMVVSVSTRRSTSTVSSLLRGKRGEGGEWGEGGGEEKEEGKENDGS</sequence>